<protein>
    <submittedName>
        <fullName evidence="4">Uncharacterized protein</fullName>
    </submittedName>
</protein>
<keyword evidence="2" id="KW-0812">Transmembrane</keyword>
<dbReference type="Gene3D" id="2.60.40.10">
    <property type="entry name" value="Immunoglobulins"/>
    <property type="match status" value="1"/>
</dbReference>
<reference evidence="4" key="3">
    <citation type="submission" date="2025-09" db="UniProtKB">
        <authorList>
            <consortium name="Ensembl"/>
        </authorList>
    </citation>
    <scope>IDENTIFICATION</scope>
</reference>
<keyword evidence="3" id="KW-0472">Membrane</keyword>
<dbReference type="GO" id="GO:0005886">
    <property type="term" value="C:plasma membrane"/>
    <property type="evidence" value="ECO:0007669"/>
    <property type="project" value="TreeGrafter"/>
</dbReference>
<evidence type="ECO:0000313" key="5">
    <source>
        <dbReference type="Proteomes" id="UP000694405"/>
    </source>
</evidence>
<evidence type="ECO:0000256" key="2">
    <source>
        <dbReference type="ARBA" id="ARBA00022692"/>
    </source>
</evidence>
<reference evidence="4" key="2">
    <citation type="submission" date="2025-08" db="UniProtKB">
        <authorList>
            <consortium name="Ensembl"/>
        </authorList>
    </citation>
    <scope>IDENTIFICATION</scope>
</reference>
<dbReference type="InterPro" id="IPR036179">
    <property type="entry name" value="Ig-like_dom_sf"/>
</dbReference>
<proteinExistence type="predicted"/>
<dbReference type="InterPro" id="IPR003599">
    <property type="entry name" value="Ig_sub"/>
</dbReference>
<dbReference type="PANTHER" id="PTHR11860:SF87">
    <property type="entry name" value="CMRF35-LIKE MOLECULE 8"/>
    <property type="match status" value="1"/>
</dbReference>
<organism evidence="4 5">
    <name type="scientific">Melopsittacus undulatus</name>
    <name type="common">Budgerigar</name>
    <name type="synonym">Psittacus undulatus</name>
    <dbReference type="NCBI Taxonomy" id="13146"/>
    <lineage>
        <taxon>Eukaryota</taxon>
        <taxon>Metazoa</taxon>
        <taxon>Chordata</taxon>
        <taxon>Craniata</taxon>
        <taxon>Vertebrata</taxon>
        <taxon>Euteleostomi</taxon>
        <taxon>Archelosauria</taxon>
        <taxon>Archosauria</taxon>
        <taxon>Dinosauria</taxon>
        <taxon>Saurischia</taxon>
        <taxon>Theropoda</taxon>
        <taxon>Coelurosauria</taxon>
        <taxon>Aves</taxon>
        <taxon>Neognathae</taxon>
        <taxon>Neoaves</taxon>
        <taxon>Telluraves</taxon>
        <taxon>Australaves</taxon>
        <taxon>Psittaciformes</taxon>
        <taxon>Psittaculidae</taxon>
        <taxon>Melopsittacus</taxon>
    </lineage>
</organism>
<dbReference type="Proteomes" id="UP000694405">
    <property type="component" value="Chromosome 11"/>
</dbReference>
<dbReference type="InterPro" id="IPR050671">
    <property type="entry name" value="CD300_family_receptors"/>
</dbReference>
<dbReference type="AlphaFoldDB" id="A0A8V5HDI2"/>
<dbReference type="Pfam" id="PF07686">
    <property type="entry name" value="V-set"/>
    <property type="match status" value="1"/>
</dbReference>
<dbReference type="SUPFAM" id="SSF48726">
    <property type="entry name" value="Immunoglobulin"/>
    <property type="match status" value="1"/>
</dbReference>
<keyword evidence="5" id="KW-1185">Reference proteome</keyword>
<accession>A0A8V5HDI2</accession>
<dbReference type="InterPro" id="IPR013783">
    <property type="entry name" value="Ig-like_fold"/>
</dbReference>
<dbReference type="SMART" id="SM00409">
    <property type="entry name" value="IG"/>
    <property type="match status" value="1"/>
</dbReference>
<dbReference type="InterPro" id="IPR013106">
    <property type="entry name" value="Ig_V-set"/>
</dbReference>
<comment type="subcellular location">
    <subcellularLocation>
        <location evidence="1">Membrane</location>
    </subcellularLocation>
</comment>
<dbReference type="PANTHER" id="PTHR11860">
    <property type="entry name" value="POLYMERIC-IMMUNOGLOBULIN RECEPTOR"/>
    <property type="match status" value="1"/>
</dbReference>
<reference evidence="4" key="1">
    <citation type="submission" date="2020-03" db="EMBL/GenBank/DDBJ databases">
        <title>Melopsittacus undulatus (budgerigar) genome, bMelUnd1, maternal haplotype with Z.</title>
        <authorList>
            <person name="Gedman G."/>
            <person name="Mountcastle J."/>
            <person name="Haase B."/>
            <person name="Formenti G."/>
            <person name="Wright T."/>
            <person name="Apodaca J."/>
            <person name="Pelan S."/>
            <person name="Chow W."/>
            <person name="Rhie A."/>
            <person name="Howe K."/>
            <person name="Fedrigo O."/>
            <person name="Jarvis E.D."/>
        </authorList>
    </citation>
    <scope>NUCLEOTIDE SEQUENCE [LARGE SCALE GENOMIC DNA]</scope>
</reference>
<name>A0A8V5HDI2_MELUD</name>
<dbReference type="Ensembl" id="ENSMUNT00000028998.1">
    <property type="protein sequence ID" value="ENSMUNP00000030471.1"/>
    <property type="gene ID" value="ENSMUNG00000021999.1"/>
</dbReference>
<evidence type="ECO:0000256" key="3">
    <source>
        <dbReference type="ARBA" id="ARBA00023136"/>
    </source>
</evidence>
<sequence>MWIFLLWILFPGGWAVKGPKQVMVNQGSSLVLSCSYEAGYELYSKFWCRRGFLGFCTSCVVQTNGSEETVTQDRMSIKDNHASQSFTVTLDRVTLEDAGWYSCGVKRKVFSLKHSTKVMVSQGKARLEAKQGGVLELITWERGSQRGIIGAVKVEIGTLQAPRCAGGCPSAHLDEGWRRLHRAEPLPCSLQHLCFHEPLGLSSLSQ</sequence>
<dbReference type="PROSITE" id="PS50835">
    <property type="entry name" value="IG_LIKE"/>
    <property type="match status" value="1"/>
</dbReference>
<dbReference type="InterPro" id="IPR007110">
    <property type="entry name" value="Ig-like_dom"/>
</dbReference>
<evidence type="ECO:0000313" key="4">
    <source>
        <dbReference type="Ensembl" id="ENSMUNP00000030471.1"/>
    </source>
</evidence>
<evidence type="ECO:0000256" key="1">
    <source>
        <dbReference type="ARBA" id="ARBA00004370"/>
    </source>
</evidence>
<dbReference type="GO" id="GO:0004888">
    <property type="term" value="F:transmembrane signaling receptor activity"/>
    <property type="evidence" value="ECO:0007669"/>
    <property type="project" value="TreeGrafter"/>
</dbReference>